<dbReference type="InterPro" id="IPR007751">
    <property type="entry name" value="DUF676_lipase-like"/>
</dbReference>
<sequence>MHMAFDAESSEVQNGKSCETQDGGQDVWMAKAGDESLENKARDHLIIMVNGIYGSADNWRFAADQLVKAFSDKVIVHRSECNVSKLTFDGVDVMGERLAVEVEMVIKRNLGVKKISFIAHSVGGLVARYAIGRLYEPPSGGKITLEHTGELTNRNLFAYDKEQSSGKIAGLEPVNFITVATPHLGSKGRKQVPFLFGVQLLEKVACLGAHLVIGRTGRHLFLTDNDEGKLPLLRRMVNDCDDLYFMSGLRAFKHRIVYSNVVYDQMVGWRTASIRRESELPELQDPLDERYAHIVNVQNENYDSHKPSASSSNEHAIDPEEEEMIAGLTQVPWKRVDVSLQKFAAHNTIQVQSIWMHSAGADVIHHMIDNLCV</sequence>
<dbReference type="PANTHER" id="PTHR12482:SF14">
    <property type="entry name" value="LIPASE YOR059C ISOFORM X1"/>
    <property type="match status" value="1"/>
</dbReference>
<feature type="region of interest" description="Disordered" evidence="1">
    <location>
        <begin position="1"/>
        <end position="23"/>
    </location>
</feature>
<accession>A0A0D6R850</accession>
<dbReference type="EMBL" id="GCKF01028476">
    <property type="protein sequence ID" value="JAG98080.1"/>
    <property type="molecule type" value="Transcribed_RNA"/>
</dbReference>
<dbReference type="AlphaFoldDB" id="A0A0D6R850"/>
<protein>
    <recommendedName>
        <fullName evidence="2">DUF676 domain-containing protein</fullName>
    </recommendedName>
</protein>
<dbReference type="Gene3D" id="3.40.50.1820">
    <property type="entry name" value="alpha/beta hydrolase"/>
    <property type="match status" value="1"/>
</dbReference>
<dbReference type="SUPFAM" id="SSF53474">
    <property type="entry name" value="alpha/beta-Hydrolases"/>
    <property type="match status" value="1"/>
</dbReference>
<evidence type="ECO:0000313" key="3">
    <source>
        <dbReference type="EMBL" id="JAG98080.1"/>
    </source>
</evidence>
<dbReference type="Pfam" id="PF05057">
    <property type="entry name" value="DUF676"/>
    <property type="match status" value="1"/>
</dbReference>
<evidence type="ECO:0000256" key="1">
    <source>
        <dbReference type="SAM" id="MobiDB-lite"/>
    </source>
</evidence>
<dbReference type="PANTHER" id="PTHR12482">
    <property type="entry name" value="LIPASE ROG1-RELATED-RELATED"/>
    <property type="match status" value="1"/>
</dbReference>
<dbReference type="InterPro" id="IPR029058">
    <property type="entry name" value="AB_hydrolase_fold"/>
</dbReference>
<dbReference type="InterPro" id="IPR044294">
    <property type="entry name" value="Lipase-like"/>
</dbReference>
<evidence type="ECO:0000259" key="2">
    <source>
        <dbReference type="Pfam" id="PF05057"/>
    </source>
</evidence>
<feature type="compositionally biased region" description="Polar residues" evidence="1">
    <location>
        <begin position="10"/>
        <end position="23"/>
    </location>
</feature>
<organism evidence="3">
    <name type="scientific">Araucaria cunninghamii</name>
    <name type="common">Hoop pine</name>
    <name type="synonym">Moreton Bay pine</name>
    <dbReference type="NCBI Taxonomy" id="56994"/>
    <lineage>
        <taxon>Eukaryota</taxon>
        <taxon>Viridiplantae</taxon>
        <taxon>Streptophyta</taxon>
        <taxon>Embryophyta</taxon>
        <taxon>Tracheophyta</taxon>
        <taxon>Spermatophyta</taxon>
        <taxon>Pinopsida</taxon>
        <taxon>Pinidae</taxon>
        <taxon>Conifers II</taxon>
        <taxon>Araucariales</taxon>
        <taxon>Araucariaceae</taxon>
        <taxon>Araucaria</taxon>
    </lineage>
</organism>
<reference evidence="3" key="1">
    <citation type="submission" date="2015-03" db="EMBL/GenBank/DDBJ databases">
        <title>A transcriptome of Araucaria cunninghamii, an australian fine timber species.</title>
        <authorList>
            <person name="Jing Yi C.J.Y."/>
            <person name="Yin San L.Y.S."/>
            <person name="Abdul Karim S.S."/>
            <person name="Wan Azmi N.N."/>
            <person name="Hercus R.R."/>
            <person name="Croft L.L."/>
        </authorList>
    </citation>
    <scope>NUCLEOTIDE SEQUENCE</scope>
    <source>
        <strain evidence="3">MI0301</strain>
        <tissue evidence="3">Leaf</tissue>
    </source>
</reference>
<dbReference type="EMBL" id="GCKF01028475">
    <property type="protein sequence ID" value="JAG98081.1"/>
    <property type="molecule type" value="Transcribed_RNA"/>
</dbReference>
<proteinExistence type="predicted"/>
<name>A0A0D6R850_ARACU</name>
<feature type="domain" description="DUF676" evidence="2">
    <location>
        <begin position="41"/>
        <end position="271"/>
    </location>
</feature>